<proteinExistence type="predicted"/>
<dbReference type="PANTHER" id="PTHR45856:SF24">
    <property type="entry name" value="FUNGAL LIPASE-LIKE DOMAIN-CONTAINING PROTEIN"/>
    <property type="match status" value="1"/>
</dbReference>
<organism evidence="2 3">
    <name type="scientific">Actinomadura graeca</name>
    <dbReference type="NCBI Taxonomy" id="2750812"/>
    <lineage>
        <taxon>Bacteria</taxon>
        <taxon>Bacillati</taxon>
        <taxon>Actinomycetota</taxon>
        <taxon>Actinomycetes</taxon>
        <taxon>Streptosporangiales</taxon>
        <taxon>Thermomonosporaceae</taxon>
        <taxon>Actinomadura</taxon>
    </lineage>
</organism>
<dbReference type="SUPFAM" id="SSF81296">
    <property type="entry name" value="E set domains"/>
    <property type="match status" value="2"/>
</dbReference>
<dbReference type="Gene3D" id="2.60.40.10">
    <property type="entry name" value="Immunoglobulins"/>
    <property type="match status" value="2"/>
</dbReference>
<dbReference type="InterPro" id="IPR013783">
    <property type="entry name" value="Ig-like_fold"/>
</dbReference>
<reference evidence="2" key="1">
    <citation type="submission" date="2020-07" db="EMBL/GenBank/DDBJ databases">
        <authorList>
            <person name="Tarantini F.S."/>
            <person name="Hong K.W."/>
            <person name="Chan K.G."/>
        </authorList>
    </citation>
    <scope>NUCLEOTIDE SEQUENCE</scope>
    <source>
        <strain evidence="2">32-07</strain>
    </source>
</reference>
<dbReference type="SUPFAM" id="SSF53474">
    <property type="entry name" value="alpha/beta-Hydrolases"/>
    <property type="match status" value="1"/>
</dbReference>
<dbReference type="Proteomes" id="UP001049518">
    <property type="component" value="Chromosome"/>
</dbReference>
<dbReference type="InterPro" id="IPR029058">
    <property type="entry name" value="AB_hydrolase_fold"/>
</dbReference>
<name>A0ABX8R1X6_9ACTN</name>
<dbReference type="CDD" id="cd00519">
    <property type="entry name" value="Lipase_3"/>
    <property type="match status" value="1"/>
</dbReference>
<dbReference type="Pfam" id="PF01764">
    <property type="entry name" value="Lipase_3"/>
    <property type="match status" value="1"/>
</dbReference>
<dbReference type="InterPro" id="IPR014756">
    <property type="entry name" value="Ig_E-set"/>
</dbReference>
<dbReference type="RefSeq" id="WP_231330954.1">
    <property type="nucleotide sequence ID" value="NZ_CP059572.1"/>
</dbReference>
<dbReference type="InterPro" id="IPR002909">
    <property type="entry name" value="IPT_dom"/>
</dbReference>
<dbReference type="SMART" id="SM00429">
    <property type="entry name" value="IPT"/>
    <property type="match status" value="2"/>
</dbReference>
<dbReference type="EMBL" id="CP059572">
    <property type="protein sequence ID" value="QXJ25050.1"/>
    <property type="molecule type" value="Genomic_DNA"/>
</dbReference>
<dbReference type="InterPro" id="IPR051218">
    <property type="entry name" value="Sec_MonoDiacylglyc_Lipase"/>
</dbReference>
<dbReference type="InterPro" id="IPR002921">
    <property type="entry name" value="Fungal_lipase-type"/>
</dbReference>
<keyword evidence="3" id="KW-1185">Reference proteome</keyword>
<dbReference type="PANTHER" id="PTHR45856">
    <property type="entry name" value="ALPHA/BETA-HYDROLASES SUPERFAMILY PROTEIN"/>
    <property type="match status" value="1"/>
</dbReference>
<evidence type="ECO:0000259" key="1">
    <source>
        <dbReference type="SMART" id="SM00429"/>
    </source>
</evidence>
<evidence type="ECO:0000313" key="3">
    <source>
        <dbReference type="Proteomes" id="UP001049518"/>
    </source>
</evidence>
<dbReference type="Pfam" id="PF01833">
    <property type="entry name" value="TIG"/>
    <property type="match status" value="2"/>
</dbReference>
<feature type="domain" description="IPT/TIG" evidence="1">
    <location>
        <begin position="331"/>
        <end position="413"/>
    </location>
</feature>
<sequence length="517" mass="53215">MSNEPLQPTARQVTMTLAAIAATAATPRPSGETLAQQSNRTSLGILQRLADSSLATQGTWTLQWVGLSVDNANMAYLAANTDGSNEFAVVIRGTVGNVADLLEDLGVGTMVPFTAVESPPRPVPVSVSKGAMEAFTQVIAMEPGGVSLVQALAGVLRQARPDPTVYVTGHSLGGCIATMVAPYLQAQTWPGTTPRFALHTFAAPSAGGPDFASYVDSVDWVANERCFNVWDLVPQAWTDLDCARENYYPDPPGPAANLEVKGVISAIAGLPGPNVYAQPGDAFSLNHDYKGGAYDPSVVKKSLEDFMGQVAFQHANSTYLGLLGTPDIPPGPVVTTISPGAGAEGTTITITGSGFGTGTVVDFGTVPCPRFSVNDDGTEITAHAPRGVGVVAVRVTTDLGTSPAVPFGQFAYGGPAPVVVTGISPDSGSAGTPVTITGVNFSSGVPCTPPPKVYFGDVAARPVQFTPPAQIVVPAPGHSGVGKPSTVNVSVFANGYSSPATPANEFTYKKLASDQRL</sequence>
<evidence type="ECO:0000313" key="2">
    <source>
        <dbReference type="EMBL" id="QXJ25050.1"/>
    </source>
</evidence>
<dbReference type="Gene3D" id="3.40.50.1820">
    <property type="entry name" value="alpha/beta hydrolase"/>
    <property type="match status" value="1"/>
</dbReference>
<dbReference type="CDD" id="cd00603">
    <property type="entry name" value="IPT_PCSR"/>
    <property type="match status" value="2"/>
</dbReference>
<protein>
    <submittedName>
        <fullName evidence="2">IPT/TIG domain-containing protein</fullName>
    </submittedName>
</protein>
<accession>A0ABX8R1X6</accession>
<feature type="domain" description="IPT/TIG" evidence="1">
    <location>
        <begin position="417"/>
        <end position="509"/>
    </location>
</feature>
<gene>
    <name evidence="2" type="ORF">AGRA3207_006487</name>
</gene>